<dbReference type="PANTHER" id="PTHR37291:SF1">
    <property type="entry name" value="TYPE IV METHYL-DIRECTED RESTRICTION ENZYME ECOKMCRB SUBUNIT"/>
    <property type="match status" value="1"/>
</dbReference>
<dbReference type="Proteomes" id="UP000293347">
    <property type="component" value="Unassembled WGS sequence"/>
</dbReference>
<proteinExistence type="predicted"/>
<gene>
    <name evidence="2" type="ORF">EZ437_20540</name>
</gene>
<name>A0A4R0NCK5_9SPHI</name>
<protein>
    <recommendedName>
        <fullName evidence="1">ATPase dynein-related AAA domain-containing protein</fullName>
    </recommendedName>
</protein>
<evidence type="ECO:0000313" key="3">
    <source>
        <dbReference type="Proteomes" id="UP000293347"/>
    </source>
</evidence>
<comment type="caution">
    <text evidence="2">The sequence shown here is derived from an EMBL/GenBank/DDBJ whole genome shotgun (WGS) entry which is preliminary data.</text>
</comment>
<evidence type="ECO:0000259" key="1">
    <source>
        <dbReference type="Pfam" id="PF07728"/>
    </source>
</evidence>
<dbReference type="GO" id="GO:0005524">
    <property type="term" value="F:ATP binding"/>
    <property type="evidence" value="ECO:0007669"/>
    <property type="project" value="InterPro"/>
</dbReference>
<dbReference type="InterPro" id="IPR027417">
    <property type="entry name" value="P-loop_NTPase"/>
</dbReference>
<dbReference type="Gene3D" id="3.40.50.300">
    <property type="entry name" value="P-loop containing nucleotide triphosphate hydrolases"/>
    <property type="match status" value="1"/>
</dbReference>
<accession>A0A4R0NCK5</accession>
<reference evidence="2 3" key="1">
    <citation type="submission" date="2019-02" db="EMBL/GenBank/DDBJ databases">
        <title>Pedobacter sp. RP-1-14 sp. nov., isolated from Arctic soil.</title>
        <authorList>
            <person name="Dahal R.H."/>
        </authorList>
    </citation>
    <scope>NUCLEOTIDE SEQUENCE [LARGE SCALE GENOMIC DNA]</scope>
    <source>
        <strain evidence="2 3">RP-1-14</strain>
    </source>
</reference>
<dbReference type="PANTHER" id="PTHR37291">
    <property type="entry name" value="5-METHYLCYTOSINE-SPECIFIC RESTRICTION ENZYME B"/>
    <property type="match status" value="1"/>
</dbReference>
<dbReference type="OrthoDB" id="9781481at2"/>
<feature type="domain" description="ATPase dynein-related AAA" evidence="1">
    <location>
        <begin position="578"/>
        <end position="664"/>
    </location>
</feature>
<dbReference type="InterPro" id="IPR052934">
    <property type="entry name" value="Methyl-DNA_Rec/Restrict_Enz"/>
</dbReference>
<evidence type="ECO:0000313" key="2">
    <source>
        <dbReference type="EMBL" id="TCC96782.1"/>
    </source>
</evidence>
<sequence length="804" mass="91448">MLNYHDYEKKIFDWLMTKHNADPNFTFTVRQSAGKGSETDYFIGTIKSNYFATSFWTLPVYFPGSSGDCISLILQLSNNGYSYYFEFNQTQDPKDGQNQSALNLIKALKDPLKKEFSFKRPVQENNKMYTMQVASPEKIYGDLEIMISDIDIQLDKILDLTDIAIENEKKNNSAFKAHRVTTDEFELLLDKLNNRLEKHGTTLSTIIADFGNEVTDVYFNMLKRLLNDLELDSNSEKIYFNYDKNKLIFGIGQRYVFNIEDGKFFRLISKNKTLGDAEEFKTEPKAYLTNYPLSQDIDSKYDELLLAAKEILAITNKSGYYKFDKKDFRTMAFGKIDNIGLVPQKSIINYPKNQILYGPPGTGKTYNTINKALSIIEDVDEAKLTAENRSDILARFNEYKEKGQIVFTTFHQSMSYEDFIEGIKPDIEEDEHGNRSIIYEVKDGIFKGIVAEANKLKIIDGSAESDITFEHAWNDLLDAVTNATGKFVLKTLTSKIMVVNEITANGNITVQPDGASQPYVVSFSRLKKLHAVFSDLNKVNNIDKEFRSVIGGMNSTAYWSVLNYINNWIDKHSTLNTKKAHFANPEPYVLIIDEINRGNVSAIFGELITLMEESKRQGGVEALEVTLPYSKEKFSVPNNVYIIGTMNTADRSVEALDTALRRRFAFTEMMPKAELLTGLNIEEINLADVLTTVNNRIKILLDADHQIGHSYLMAVENLQQLANAFNNCILPLLQEYFYHDEEKIAMVLGSGFVQLEGDVENVSTSFAHFDGVDFRYPALKKKFSLTRVDEFTILPALKALMTSV</sequence>
<dbReference type="SUPFAM" id="SSF52540">
    <property type="entry name" value="P-loop containing nucleoside triphosphate hydrolases"/>
    <property type="match status" value="1"/>
</dbReference>
<dbReference type="RefSeq" id="WP_131598016.1">
    <property type="nucleotide sequence ID" value="NZ_SJSL01000010.1"/>
</dbReference>
<organism evidence="2 3">
    <name type="scientific">Pedobacter psychroterrae</name>
    <dbReference type="NCBI Taxonomy" id="2530453"/>
    <lineage>
        <taxon>Bacteria</taxon>
        <taxon>Pseudomonadati</taxon>
        <taxon>Bacteroidota</taxon>
        <taxon>Sphingobacteriia</taxon>
        <taxon>Sphingobacteriales</taxon>
        <taxon>Sphingobacteriaceae</taxon>
        <taxon>Pedobacter</taxon>
    </lineage>
</organism>
<keyword evidence="3" id="KW-1185">Reference proteome</keyword>
<dbReference type="Pfam" id="PF07728">
    <property type="entry name" value="AAA_5"/>
    <property type="match status" value="1"/>
</dbReference>
<dbReference type="AlphaFoldDB" id="A0A4R0NCK5"/>
<dbReference type="GO" id="GO:0016887">
    <property type="term" value="F:ATP hydrolysis activity"/>
    <property type="evidence" value="ECO:0007669"/>
    <property type="project" value="InterPro"/>
</dbReference>
<dbReference type="EMBL" id="SJSL01000010">
    <property type="protein sequence ID" value="TCC96782.1"/>
    <property type="molecule type" value="Genomic_DNA"/>
</dbReference>
<dbReference type="InterPro" id="IPR011704">
    <property type="entry name" value="ATPase_dyneun-rel_AAA"/>
</dbReference>